<feature type="transmembrane region" description="Helical" evidence="6">
    <location>
        <begin position="194"/>
        <end position="220"/>
    </location>
</feature>
<dbReference type="OrthoDB" id="512217at2"/>
<reference evidence="9 11" key="2">
    <citation type="submission" date="2019-03" db="EMBL/GenBank/DDBJ databases">
        <title>Diversity of the mouse oral microbiome.</title>
        <authorList>
            <person name="Joseph S."/>
            <person name="Aduse-Opoku J."/>
            <person name="Curtis M."/>
            <person name="Wade W."/>
            <person name="Hashim A."/>
        </authorList>
    </citation>
    <scope>NUCLEOTIDE SEQUENCE [LARGE SCALE GENOMIC DNA]</scope>
    <source>
        <strain evidence="9 11">P2318</strain>
    </source>
</reference>
<accession>A0A3L8AB96</accession>
<evidence type="ECO:0000256" key="6">
    <source>
        <dbReference type="SAM" id="Phobius"/>
    </source>
</evidence>
<evidence type="ECO:0000256" key="2">
    <source>
        <dbReference type="ARBA" id="ARBA00022475"/>
    </source>
</evidence>
<comment type="subcellular location">
    <subcellularLocation>
        <location evidence="1">Cell membrane</location>
        <topology evidence="1">Multi-pass membrane protein</topology>
    </subcellularLocation>
</comment>
<evidence type="ECO:0000313" key="7">
    <source>
        <dbReference type="EMBL" id="GFH85578.1"/>
    </source>
</evidence>
<dbReference type="AlphaFoldDB" id="A0A3L8AB96"/>
<feature type="transmembrane region" description="Helical" evidence="6">
    <location>
        <begin position="353"/>
        <end position="374"/>
    </location>
</feature>
<keyword evidence="3 6" id="KW-0812">Transmembrane</keyword>
<evidence type="ECO:0000256" key="1">
    <source>
        <dbReference type="ARBA" id="ARBA00004651"/>
    </source>
</evidence>
<keyword evidence="4 6" id="KW-1133">Transmembrane helix</keyword>
<dbReference type="EMBL" id="BLLS01000014">
    <property type="protein sequence ID" value="GFH85578.1"/>
    <property type="molecule type" value="Genomic_DNA"/>
</dbReference>
<evidence type="ECO:0000313" key="10">
    <source>
        <dbReference type="Proteomes" id="UP000267159"/>
    </source>
</evidence>
<dbReference type="Proteomes" id="UP000491181">
    <property type="component" value="Unassembled WGS sequence"/>
</dbReference>
<feature type="transmembrane region" description="Helical" evidence="6">
    <location>
        <begin position="168"/>
        <end position="188"/>
    </location>
</feature>
<protein>
    <submittedName>
        <fullName evidence="8">Uncharacterized protein</fullName>
    </submittedName>
</protein>
<feature type="transmembrane region" description="Helical" evidence="6">
    <location>
        <begin position="411"/>
        <end position="430"/>
    </location>
</feature>
<dbReference type="Proteomes" id="UP000298073">
    <property type="component" value="Unassembled WGS sequence"/>
</dbReference>
<organism evidence="8 10">
    <name type="scientific">Bacteroides acidifaciens</name>
    <dbReference type="NCBI Taxonomy" id="85831"/>
    <lineage>
        <taxon>Bacteria</taxon>
        <taxon>Pseudomonadati</taxon>
        <taxon>Bacteroidota</taxon>
        <taxon>Bacteroidia</taxon>
        <taxon>Bacteroidales</taxon>
        <taxon>Bacteroidaceae</taxon>
        <taxon>Bacteroides</taxon>
    </lineage>
</organism>
<feature type="transmembrane region" description="Helical" evidence="6">
    <location>
        <begin position="325"/>
        <end position="347"/>
    </location>
</feature>
<evidence type="ECO:0000256" key="4">
    <source>
        <dbReference type="ARBA" id="ARBA00022989"/>
    </source>
</evidence>
<evidence type="ECO:0000313" key="8">
    <source>
        <dbReference type="EMBL" id="RLT80342.1"/>
    </source>
</evidence>
<feature type="transmembrane region" description="Helical" evidence="6">
    <location>
        <begin position="136"/>
        <end position="156"/>
    </location>
</feature>
<dbReference type="EMBL" id="RAZM01000021">
    <property type="protein sequence ID" value="RLT80342.1"/>
    <property type="molecule type" value="Genomic_DNA"/>
</dbReference>
<dbReference type="PANTHER" id="PTHR30250:SF11">
    <property type="entry name" value="O-ANTIGEN TRANSPORTER-RELATED"/>
    <property type="match status" value="1"/>
</dbReference>
<dbReference type="InterPro" id="IPR050833">
    <property type="entry name" value="Poly_Biosynth_Transport"/>
</dbReference>
<evidence type="ECO:0000256" key="3">
    <source>
        <dbReference type="ARBA" id="ARBA00022692"/>
    </source>
</evidence>
<evidence type="ECO:0000313" key="11">
    <source>
        <dbReference type="Proteomes" id="UP000298073"/>
    </source>
</evidence>
<keyword evidence="5 6" id="KW-0472">Membrane</keyword>
<dbReference type="Pfam" id="PF01943">
    <property type="entry name" value="Polysacc_synt"/>
    <property type="match status" value="1"/>
</dbReference>
<feature type="transmembrane region" description="Helical" evidence="6">
    <location>
        <begin position="386"/>
        <end position="405"/>
    </location>
</feature>
<feature type="transmembrane region" description="Helical" evidence="6">
    <location>
        <begin position="92"/>
        <end position="116"/>
    </location>
</feature>
<keyword evidence="2" id="KW-1003">Cell membrane</keyword>
<name>A0A3L8AB96_9BACE</name>
<feature type="transmembrane region" description="Helical" evidence="6">
    <location>
        <begin position="20"/>
        <end position="38"/>
    </location>
</feature>
<proteinExistence type="predicted"/>
<comment type="caution">
    <text evidence="8">The sequence shown here is derived from an EMBL/GenBank/DDBJ whole genome shotgun (WGS) entry which is preliminary data.</text>
</comment>
<sequence>MLDIFKIKGAQRSVKVKKNIIAMIGIKGISLGISLLYVPLLLHSMNSINYGIWLTLTSIVSWVAMCDIGLGNGLRNKLSETIAAADYLLGKVYISTAYVSILSIMCVLFSIFFVVSKMFLSWNSILNAPEIEPSELNLLVNVVFFTFALNFVLSLINSVLFALQMPAVSSILTTLGQFFSFVIVLVLVKCFDIYSLLILGSVISIVPVVVLIISSIILFTGKYKYLSPSFRYIDLTKIKDILALGMKFFVLQIITIVLYQTNNLIIMHIVSNEAVVEYNIAFKYMNVLLMIYTIIVTPLWSATTEAYVKGDLQWIMNVVKKMDKIAFLFILIGLIMLLTSDFVYRIWLDLPKSNVSIATTSLIYFYVVGNILYANYGYILNGIGKLNLQILVTAILAFLYIPFSYFLGHKYGLSGILSAFATVAIMNFVWSKIQFTKIISGKAYGIWNK</sequence>
<feature type="transmembrane region" description="Helical" evidence="6">
    <location>
        <begin position="281"/>
        <end position="304"/>
    </location>
</feature>
<dbReference type="RefSeq" id="WP_121765937.1">
    <property type="nucleotide sequence ID" value="NZ_BLLS01000014.1"/>
</dbReference>
<dbReference type="InterPro" id="IPR002797">
    <property type="entry name" value="Polysacc_synth"/>
</dbReference>
<gene>
    <name evidence="8" type="ORF">D7Y07_08600</name>
    <name evidence="9" type="ORF">E4T97_14100</name>
    <name evidence="7" type="ORF">IMSAGC001_00982</name>
</gene>
<dbReference type="GO" id="GO:0005886">
    <property type="term" value="C:plasma membrane"/>
    <property type="evidence" value="ECO:0007669"/>
    <property type="project" value="UniProtKB-SubCell"/>
</dbReference>
<evidence type="ECO:0000313" key="9">
    <source>
        <dbReference type="EMBL" id="TFU47708.1"/>
    </source>
</evidence>
<evidence type="ECO:0000256" key="5">
    <source>
        <dbReference type="ARBA" id="ARBA00023136"/>
    </source>
</evidence>
<feature type="transmembrane region" description="Helical" evidence="6">
    <location>
        <begin position="241"/>
        <end position="261"/>
    </location>
</feature>
<dbReference type="PANTHER" id="PTHR30250">
    <property type="entry name" value="PST FAMILY PREDICTED COLANIC ACID TRANSPORTER"/>
    <property type="match status" value="1"/>
</dbReference>
<reference evidence="8 10" key="1">
    <citation type="submission" date="2018-09" db="EMBL/GenBank/DDBJ databases">
        <title>Murine metabolic-syndrome-specific gut microbial biobank.</title>
        <authorList>
            <person name="Liu C."/>
        </authorList>
    </citation>
    <scope>NUCLEOTIDE SEQUENCE [LARGE SCALE GENOMIC DNA]</scope>
    <source>
        <strain evidence="8 10">0.1X-D8-26</strain>
    </source>
</reference>
<feature type="transmembrane region" description="Helical" evidence="6">
    <location>
        <begin position="50"/>
        <end position="71"/>
    </location>
</feature>
<dbReference type="EMBL" id="SPPV01000032">
    <property type="protein sequence ID" value="TFU47708.1"/>
    <property type="molecule type" value="Genomic_DNA"/>
</dbReference>
<evidence type="ECO:0000313" key="12">
    <source>
        <dbReference type="Proteomes" id="UP000491181"/>
    </source>
</evidence>
<dbReference type="Proteomes" id="UP000267159">
    <property type="component" value="Unassembled WGS sequence"/>
</dbReference>
<reference evidence="7 12" key="3">
    <citation type="journal article" date="2020" name="Microbiome">
        <title>Single-cell genomics of uncultured bacteria reveals dietary fiber responders in the mouse gut microbiota.</title>
        <authorList>
            <person name="Chijiiwa R."/>
            <person name="Hosokawa M."/>
            <person name="Kogawa M."/>
            <person name="Nishikawa Y."/>
            <person name="Ide K."/>
            <person name="Sakanashi C."/>
            <person name="Takahashi K."/>
            <person name="Takeyama H."/>
        </authorList>
    </citation>
    <scope>NUCLEOTIDE SEQUENCE [LARGE SCALE GENOMIC DNA]</scope>
    <source>
        <strain evidence="7">IMSAGC_001</strain>
    </source>
</reference>